<comment type="caution">
    <text evidence="6">The sequence shown here is derived from an EMBL/GenBank/DDBJ whole genome shotgun (WGS) entry which is preliminary data.</text>
</comment>
<dbReference type="InterPro" id="IPR003018">
    <property type="entry name" value="GAF"/>
</dbReference>
<dbReference type="PROSITE" id="PS50921">
    <property type="entry name" value="ANTAR"/>
    <property type="match status" value="1"/>
</dbReference>
<dbReference type="SMART" id="SM00065">
    <property type="entry name" value="GAF"/>
    <property type="match status" value="1"/>
</dbReference>
<proteinExistence type="predicted"/>
<keyword evidence="2" id="KW-0418">Kinase</keyword>
<keyword evidence="4" id="KW-0804">Transcription</keyword>
<evidence type="ECO:0000256" key="2">
    <source>
        <dbReference type="ARBA" id="ARBA00022777"/>
    </source>
</evidence>
<evidence type="ECO:0000259" key="5">
    <source>
        <dbReference type="PROSITE" id="PS50921"/>
    </source>
</evidence>
<dbReference type="InterPro" id="IPR012074">
    <property type="entry name" value="GAF_ANTAR"/>
</dbReference>
<dbReference type="PIRSF" id="PIRSF036625">
    <property type="entry name" value="GAF_ANTAR"/>
    <property type="match status" value="1"/>
</dbReference>
<gene>
    <name evidence="6" type="ORF">O6P37_28065</name>
</gene>
<feature type="domain" description="ANTAR" evidence="5">
    <location>
        <begin position="170"/>
        <end position="231"/>
    </location>
</feature>
<dbReference type="Pfam" id="PF03861">
    <property type="entry name" value="ANTAR"/>
    <property type="match status" value="1"/>
</dbReference>
<dbReference type="SUPFAM" id="SSF55781">
    <property type="entry name" value="GAF domain-like"/>
    <property type="match status" value="1"/>
</dbReference>
<evidence type="ECO:0000256" key="1">
    <source>
        <dbReference type="ARBA" id="ARBA00022679"/>
    </source>
</evidence>
<evidence type="ECO:0000313" key="6">
    <source>
        <dbReference type="EMBL" id="MCZ8382734.1"/>
    </source>
</evidence>
<dbReference type="InterPro" id="IPR036388">
    <property type="entry name" value="WH-like_DNA-bd_sf"/>
</dbReference>
<protein>
    <submittedName>
        <fullName evidence="6">GAF and ANTAR domain-containing protein</fullName>
    </submittedName>
</protein>
<name>A0ABT4Q241_9MYCO</name>
<keyword evidence="3" id="KW-0805">Transcription regulation</keyword>
<keyword evidence="1" id="KW-0808">Transferase</keyword>
<dbReference type="InterPro" id="IPR029016">
    <property type="entry name" value="GAF-like_dom_sf"/>
</dbReference>
<dbReference type="Proteomes" id="UP001142153">
    <property type="component" value="Unassembled WGS sequence"/>
</dbReference>
<evidence type="ECO:0000256" key="3">
    <source>
        <dbReference type="ARBA" id="ARBA00023015"/>
    </source>
</evidence>
<sequence>MSDSGVSDELTGVFARMSGVLLDEATVDSALETVTSLAADTITGSTGSGITLVDAAGRRITSAATDDLVRRLDGLQYELDEGPCLSAWRERAVLRSGTDGVRGRWPEWTRRAREMGLRSYLSAPLISRDDAIGAMKVYSTTDDAFGARDADVLRRFASQAAIFVANVVTVRATEQLSERLKQTLRTRDLVATARGIVMVRDGEDSEGAFRQLAEQSQRSRRLLRDVAAEVVASPTTAWRPR</sequence>
<accession>A0ABT4Q241</accession>
<dbReference type="Pfam" id="PF13185">
    <property type="entry name" value="GAF_2"/>
    <property type="match status" value="1"/>
</dbReference>
<dbReference type="InterPro" id="IPR005561">
    <property type="entry name" value="ANTAR"/>
</dbReference>
<organism evidence="6 7">
    <name type="scientific">Mycobacterium hippophais</name>
    <dbReference type="NCBI Taxonomy" id="3016340"/>
    <lineage>
        <taxon>Bacteria</taxon>
        <taxon>Bacillati</taxon>
        <taxon>Actinomycetota</taxon>
        <taxon>Actinomycetes</taxon>
        <taxon>Mycobacteriales</taxon>
        <taxon>Mycobacteriaceae</taxon>
        <taxon>Mycobacterium</taxon>
    </lineage>
</organism>
<dbReference type="RefSeq" id="WP_269897154.1">
    <property type="nucleotide sequence ID" value="NZ_JAPZPY010000020.1"/>
</dbReference>
<evidence type="ECO:0000256" key="4">
    <source>
        <dbReference type="ARBA" id="ARBA00023163"/>
    </source>
</evidence>
<dbReference type="InterPro" id="IPR011006">
    <property type="entry name" value="CheY-like_superfamily"/>
</dbReference>
<dbReference type="Gene3D" id="3.30.450.40">
    <property type="match status" value="1"/>
</dbReference>
<dbReference type="Gene3D" id="1.10.10.10">
    <property type="entry name" value="Winged helix-like DNA-binding domain superfamily/Winged helix DNA-binding domain"/>
    <property type="match status" value="1"/>
</dbReference>
<dbReference type="EMBL" id="JAPZPY010000020">
    <property type="protein sequence ID" value="MCZ8382734.1"/>
    <property type="molecule type" value="Genomic_DNA"/>
</dbReference>
<reference evidence="6" key="1">
    <citation type="submission" date="2022-12" db="EMBL/GenBank/DDBJ databases">
        <authorList>
            <person name="Deng Y."/>
            <person name="Zhang Y.-Q."/>
        </authorList>
    </citation>
    <scope>NUCLEOTIDE SEQUENCE</scope>
    <source>
        <strain evidence="6">CPCC 205372</strain>
    </source>
</reference>
<dbReference type="SMART" id="SM01012">
    <property type="entry name" value="ANTAR"/>
    <property type="match status" value="1"/>
</dbReference>
<dbReference type="SUPFAM" id="SSF52172">
    <property type="entry name" value="CheY-like"/>
    <property type="match status" value="1"/>
</dbReference>
<keyword evidence="7" id="KW-1185">Reference proteome</keyword>
<evidence type="ECO:0000313" key="7">
    <source>
        <dbReference type="Proteomes" id="UP001142153"/>
    </source>
</evidence>